<sequence length="378" mass="41228">MDIWTPLDTAPQPSTPIDGRCLVQHHQSTTFEKSSNNNHPVSHRATDLLETLLTWCSDSGPDCPRKRLGPTPPSTSNRSQPLKTDGGGNTPKATTGCNLPNSPPRMLPAVSVLPPQEDLLHRFADLALWQNASFAHSQGADDEALLLFSVRGRTDGSGPTGGAELERGRRASERACRGLIRFRSRTGVRRVAWGTRGARLPESLGAGRVSVQTSRLRFNLALVHHRLKPTTPALSLPHVPSPSSTPTKYFSALLTFLIASIHHGAGKYVLAAVGFDETARLMEGAQTIAYADLAWSLQRSEVLFNLAVSLSKSGKKDRADGVLAEGMKYMLTSAQKTAYGRAMVRGIEVSFRRERECVWECGNTREIEISELRLLMGS</sequence>
<keyword evidence="3" id="KW-1185">Reference proteome</keyword>
<feature type="compositionally biased region" description="Polar residues" evidence="1">
    <location>
        <begin position="91"/>
        <end position="100"/>
    </location>
</feature>
<reference evidence="3" key="1">
    <citation type="journal article" date="2018" name="Nat. Microbiol.">
        <title>Leveraging single-cell genomics to expand the fungal tree of life.</title>
        <authorList>
            <person name="Ahrendt S.R."/>
            <person name="Quandt C.A."/>
            <person name="Ciobanu D."/>
            <person name="Clum A."/>
            <person name="Salamov A."/>
            <person name="Andreopoulos B."/>
            <person name="Cheng J.F."/>
            <person name="Woyke T."/>
            <person name="Pelin A."/>
            <person name="Henrissat B."/>
            <person name="Reynolds N.K."/>
            <person name="Benny G.L."/>
            <person name="Smith M.E."/>
            <person name="James T.Y."/>
            <person name="Grigoriev I.V."/>
        </authorList>
    </citation>
    <scope>NUCLEOTIDE SEQUENCE [LARGE SCALE GENOMIC DNA]</scope>
</reference>
<evidence type="ECO:0000313" key="2">
    <source>
        <dbReference type="EMBL" id="RKO85718.1"/>
    </source>
</evidence>
<name>A0A4P9W4D7_9FUNG</name>
<dbReference type="AlphaFoldDB" id="A0A4P9W4D7"/>
<feature type="region of interest" description="Disordered" evidence="1">
    <location>
        <begin position="62"/>
        <end position="103"/>
    </location>
</feature>
<organism evidence="2 3">
    <name type="scientific">Blyttiomyces helicus</name>
    <dbReference type="NCBI Taxonomy" id="388810"/>
    <lineage>
        <taxon>Eukaryota</taxon>
        <taxon>Fungi</taxon>
        <taxon>Fungi incertae sedis</taxon>
        <taxon>Chytridiomycota</taxon>
        <taxon>Chytridiomycota incertae sedis</taxon>
        <taxon>Chytridiomycetes</taxon>
        <taxon>Chytridiomycetes incertae sedis</taxon>
        <taxon>Blyttiomyces</taxon>
    </lineage>
</organism>
<evidence type="ECO:0000313" key="3">
    <source>
        <dbReference type="Proteomes" id="UP000269721"/>
    </source>
</evidence>
<accession>A0A4P9W4D7</accession>
<gene>
    <name evidence="2" type="ORF">BDK51DRAFT_47683</name>
</gene>
<protein>
    <submittedName>
        <fullName evidence="2">Uncharacterized protein</fullName>
    </submittedName>
</protein>
<dbReference type="EMBL" id="KZ998812">
    <property type="protein sequence ID" value="RKO85718.1"/>
    <property type="molecule type" value="Genomic_DNA"/>
</dbReference>
<proteinExistence type="predicted"/>
<evidence type="ECO:0000256" key="1">
    <source>
        <dbReference type="SAM" id="MobiDB-lite"/>
    </source>
</evidence>
<dbReference type="Proteomes" id="UP000269721">
    <property type="component" value="Unassembled WGS sequence"/>
</dbReference>